<keyword evidence="2" id="KW-0812">Transmembrane</keyword>
<dbReference type="InterPro" id="IPR006976">
    <property type="entry name" value="VanZ-like"/>
</dbReference>
<dbReference type="Pfam" id="PF04892">
    <property type="entry name" value="VanZ"/>
    <property type="match status" value="1"/>
</dbReference>
<organism evidence="4 5">
    <name type="scientific">Cryobacterium algoritolerans</name>
    <dbReference type="NCBI Taxonomy" id="1259184"/>
    <lineage>
        <taxon>Bacteria</taxon>
        <taxon>Bacillati</taxon>
        <taxon>Actinomycetota</taxon>
        <taxon>Actinomycetes</taxon>
        <taxon>Micrococcales</taxon>
        <taxon>Microbacteriaceae</taxon>
        <taxon>Cryobacterium</taxon>
    </lineage>
</organism>
<dbReference type="RefSeq" id="WP_134565825.1">
    <property type="nucleotide sequence ID" value="NZ_SOFP01000023.1"/>
</dbReference>
<evidence type="ECO:0000259" key="3">
    <source>
        <dbReference type="Pfam" id="PF04892"/>
    </source>
</evidence>
<keyword evidence="5" id="KW-1185">Reference proteome</keyword>
<keyword evidence="2" id="KW-1133">Transmembrane helix</keyword>
<feature type="transmembrane region" description="Helical" evidence="2">
    <location>
        <begin position="98"/>
        <end position="116"/>
    </location>
</feature>
<evidence type="ECO:0000256" key="1">
    <source>
        <dbReference type="SAM" id="MobiDB-lite"/>
    </source>
</evidence>
<evidence type="ECO:0000313" key="5">
    <source>
        <dbReference type="Proteomes" id="UP000298412"/>
    </source>
</evidence>
<feature type="region of interest" description="Disordered" evidence="1">
    <location>
        <begin position="1"/>
        <end position="30"/>
    </location>
</feature>
<proteinExistence type="predicted"/>
<name>A0A4R8WXJ1_9MICO</name>
<gene>
    <name evidence="4" type="ORF">E3O19_05155</name>
</gene>
<protein>
    <submittedName>
        <fullName evidence="4">VanZ family protein</fullName>
    </submittedName>
</protein>
<feature type="transmembrane region" description="Helical" evidence="2">
    <location>
        <begin position="123"/>
        <end position="147"/>
    </location>
</feature>
<sequence>MTADRLTPPPTAGPAGARGSSRTRGGLHPLVSTPGVPGRPGLHRWTVGLCVAYLVALLLIAFWPSPVDQDAHGYLVTLLDLLQRHGAPGWVRYDLIEFSANILMFVPVGLFLVILAGGRRWWLGPLAGFGASCAIELGQLVFLPARFATVSDIIANSSGAIIGTALALLLHHRTGNPGPTR</sequence>
<accession>A0A4R8WXJ1</accession>
<evidence type="ECO:0000313" key="4">
    <source>
        <dbReference type="EMBL" id="TFC18194.1"/>
    </source>
</evidence>
<dbReference type="OrthoDB" id="3787741at2"/>
<comment type="caution">
    <text evidence="4">The sequence shown here is derived from an EMBL/GenBank/DDBJ whole genome shotgun (WGS) entry which is preliminary data.</text>
</comment>
<evidence type="ECO:0000256" key="2">
    <source>
        <dbReference type="SAM" id="Phobius"/>
    </source>
</evidence>
<dbReference type="AlphaFoldDB" id="A0A4R8WXJ1"/>
<dbReference type="EMBL" id="SOFP01000023">
    <property type="protein sequence ID" value="TFC18194.1"/>
    <property type="molecule type" value="Genomic_DNA"/>
</dbReference>
<dbReference type="Proteomes" id="UP000298412">
    <property type="component" value="Unassembled WGS sequence"/>
</dbReference>
<feature type="domain" description="VanZ-like" evidence="3">
    <location>
        <begin position="51"/>
        <end position="170"/>
    </location>
</feature>
<feature type="transmembrane region" description="Helical" evidence="2">
    <location>
        <begin position="45"/>
        <end position="63"/>
    </location>
</feature>
<feature type="compositionally biased region" description="Low complexity" evidence="1">
    <location>
        <begin position="13"/>
        <end position="26"/>
    </location>
</feature>
<reference evidence="4 5" key="1">
    <citation type="submission" date="2019-03" db="EMBL/GenBank/DDBJ databases">
        <title>Genomics of glacier-inhabiting Cryobacterium strains.</title>
        <authorList>
            <person name="Liu Q."/>
            <person name="Xin Y.-H."/>
        </authorList>
    </citation>
    <scope>NUCLEOTIDE SEQUENCE [LARGE SCALE GENOMIC DNA]</scope>
    <source>
        <strain evidence="4 5">MDT1-3</strain>
    </source>
</reference>
<feature type="transmembrane region" description="Helical" evidence="2">
    <location>
        <begin position="153"/>
        <end position="171"/>
    </location>
</feature>
<keyword evidence="2" id="KW-0472">Membrane</keyword>